<dbReference type="EMBL" id="CAJVPQ010001386">
    <property type="protein sequence ID" value="CAG8549597.1"/>
    <property type="molecule type" value="Genomic_DNA"/>
</dbReference>
<proteinExistence type="predicted"/>
<evidence type="ECO:0000259" key="1">
    <source>
        <dbReference type="PROSITE" id="PS50097"/>
    </source>
</evidence>
<name>A0A9N9B1A0_9GLOM</name>
<dbReference type="OrthoDB" id="624345at2759"/>
<dbReference type="Gene3D" id="3.30.710.10">
    <property type="entry name" value="Potassium Channel Kv1.1, Chain A"/>
    <property type="match status" value="1"/>
</dbReference>
<dbReference type="Pfam" id="PF00651">
    <property type="entry name" value="BTB"/>
    <property type="match status" value="1"/>
</dbReference>
<keyword evidence="4" id="KW-1185">Reference proteome</keyword>
<dbReference type="CDD" id="cd00121">
    <property type="entry name" value="MATH"/>
    <property type="match status" value="1"/>
</dbReference>
<reference evidence="3" key="1">
    <citation type="submission" date="2021-06" db="EMBL/GenBank/DDBJ databases">
        <authorList>
            <person name="Kallberg Y."/>
            <person name="Tangrot J."/>
            <person name="Rosling A."/>
        </authorList>
    </citation>
    <scope>NUCLEOTIDE SEQUENCE</scope>
    <source>
        <strain evidence="3">UK204</strain>
    </source>
</reference>
<feature type="domain" description="BTB" evidence="1">
    <location>
        <begin position="183"/>
        <end position="249"/>
    </location>
</feature>
<dbReference type="GO" id="GO:0030163">
    <property type="term" value="P:protein catabolic process"/>
    <property type="evidence" value="ECO:0007669"/>
    <property type="project" value="UniProtKB-ARBA"/>
</dbReference>
<dbReference type="PANTHER" id="PTHR24413">
    <property type="entry name" value="SPECKLE-TYPE POZ PROTEIN"/>
    <property type="match status" value="1"/>
</dbReference>
<dbReference type="InterPro" id="IPR000210">
    <property type="entry name" value="BTB/POZ_dom"/>
</dbReference>
<dbReference type="AlphaFoldDB" id="A0A9N9B1A0"/>
<dbReference type="SUPFAM" id="SSF49599">
    <property type="entry name" value="TRAF domain-like"/>
    <property type="match status" value="1"/>
</dbReference>
<comment type="caution">
    <text evidence="3">The sequence shown here is derived from an EMBL/GenBank/DDBJ whole genome shotgun (WGS) entry which is preliminary data.</text>
</comment>
<organism evidence="3 4">
    <name type="scientific">Funneliformis caledonium</name>
    <dbReference type="NCBI Taxonomy" id="1117310"/>
    <lineage>
        <taxon>Eukaryota</taxon>
        <taxon>Fungi</taxon>
        <taxon>Fungi incertae sedis</taxon>
        <taxon>Mucoromycota</taxon>
        <taxon>Glomeromycotina</taxon>
        <taxon>Glomeromycetes</taxon>
        <taxon>Glomerales</taxon>
        <taxon>Glomeraceae</taxon>
        <taxon>Funneliformis</taxon>
    </lineage>
</organism>
<dbReference type="SMART" id="SM00225">
    <property type="entry name" value="BTB"/>
    <property type="match status" value="1"/>
</dbReference>
<dbReference type="InterPro" id="IPR011333">
    <property type="entry name" value="SKP1/BTB/POZ_sf"/>
</dbReference>
<dbReference type="PROSITE" id="PS50097">
    <property type="entry name" value="BTB"/>
    <property type="match status" value="1"/>
</dbReference>
<dbReference type="Proteomes" id="UP000789570">
    <property type="component" value="Unassembled WGS sequence"/>
</dbReference>
<evidence type="ECO:0000313" key="4">
    <source>
        <dbReference type="Proteomes" id="UP000789570"/>
    </source>
</evidence>
<evidence type="ECO:0000259" key="2">
    <source>
        <dbReference type="PROSITE" id="PS50144"/>
    </source>
</evidence>
<evidence type="ECO:0000313" key="3">
    <source>
        <dbReference type="EMBL" id="CAG8549597.1"/>
    </source>
</evidence>
<dbReference type="PROSITE" id="PS50144">
    <property type="entry name" value="MATH"/>
    <property type="match status" value="1"/>
</dbReference>
<gene>
    <name evidence="3" type="ORF">FCALED_LOCUS6051</name>
</gene>
<dbReference type="InterPro" id="IPR002083">
    <property type="entry name" value="MATH/TRAF_dom"/>
</dbReference>
<protein>
    <submittedName>
        <fullName evidence="3">5508_t:CDS:1</fullName>
    </submittedName>
</protein>
<dbReference type="InterPro" id="IPR008974">
    <property type="entry name" value="TRAF-like"/>
</dbReference>
<sequence length="358" mass="41877">MGEIANTFIWEIGSFQDYVRKISHGDAFSSPKFWIPQNCHDDNIKPTLWQLHLYPNGDLGARNYISISLEAIKTPFERSNNINEREQRHKLGIGKTFVNRASRSKTLIKKVTDIKHNYNFNNPPATWSLDQFISLNEILPDSNRSRSTDIFIQITFIDSDESIERNEILYEKTEKAFEDDDLADIEFNFGCDKPVKAHRVILAMESKYFKEKFQGEWKGKKVVRIENTTCMAFRAVIYFIYTGKMMYEGCNGCCRLINIHNETRKLAEMMGLTKLKCLIAKEMPRSLNKGNWDKFLLVGWKTNDKFLKDIVLEYVAKNWEEFKKGKGMKRLLLVANDEMEVIEELFAIVNKKKQMAMW</sequence>
<accession>A0A9N9B1A0</accession>
<feature type="domain" description="MATH" evidence="2">
    <location>
        <begin position="5"/>
        <end position="156"/>
    </location>
</feature>
<dbReference type="SUPFAM" id="SSF54695">
    <property type="entry name" value="POZ domain"/>
    <property type="match status" value="1"/>
</dbReference>
<dbReference type="Gene3D" id="2.60.210.10">
    <property type="entry name" value="Apoptosis, Tumor Necrosis Factor Receptor Associated Protein 2, Chain A"/>
    <property type="match status" value="1"/>
</dbReference>